<dbReference type="OrthoDB" id="2650307at2"/>
<dbReference type="KEGG" id="cex:CSE_00530"/>
<evidence type="ECO:0000313" key="2">
    <source>
        <dbReference type="EMBL" id="BAL80179.1"/>
    </source>
</evidence>
<dbReference type="AlphaFoldDB" id="A0A7U6JF92"/>
<proteinExistence type="predicted"/>
<feature type="signal peptide" evidence="1">
    <location>
        <begin position="1"/>
        <end position="25"/>
    </location>
</feature>
<protein>
    <submittedName>
        <fullName evidence="2">Uncharacterized protein</fullName>
    </submittedName>
</protein>
<gene>
    <name evidence="2" type="ordered locus">CSE_00530</name>
</gene>
<name>A0A7U6JF92_CALEA</name>
<dbReference type="RefSeq" id="WP_014452590.1">
    <property type="nucleotide sequence ID" value="NC_017096.1"/>
</dbReference>
<evidence type="ECO:0000256" key="1">
    <source>
        <dbReference type="SAM" id="SignalP"/>
    </source>
</evidence>
<accession>A0A7U6JF92</accession>
<reference evidence="2 3" key="1">
    <citation type="submission" date="2011-01" db="EMBL/GenBank/DDBJ databases">
        <title>Whole genome sequence of Caldisericum exile AZM16c01.</title>
        <authorList>
            <person name="Narita-Yamada S."/>
            <person name="Kawakoshi A."/>
            <person name="Nakamura S."/>
            <person name="Sasagawa M."/>
            <person name="Fukada J."/>
            <person name="Sekine M."/>
            <person name="Kato Y."/>
            <person name="Fukai R."/>
            <person name="Sasaki K."/>
            <person name="Hanamaki A."/>
            <person name="Narita H."/>
            <person name="Konno Y."/>
            <person name="Mori K."/>
            <person name="Yamazaki S."/>
            <person name="Suzuki K."/>
            <person name="Fujita N."/>
        </authorList>
    </citation>
    <scope>NUCLEOTIDE SEQUENCE [LARGE SCALE GENOMIC DNA]</scope>
    <source>
        <strain evidence="3">DSM 21853 / NBRC 104410 / AZM16c01</strain>
    </source>
</reference>
<keyword evidence="1" id="KW-0732">Signal</keyword>
<keyword evidence="3" id="KW-1185">Reference proteome</keyword>
<sequence>MKKIIILIAVFIVLLSLSFCSKVFADQCSPTEDWGEQVGTYSPDWGRTVMYEYNDSEYNLYVSPQARFRFTQDAIDTIKNYYWWHFPPLYYTFDISTFPYNTTVSALNTTMYYSTLPSPHFDRDDDPEESGGNGYYDETEVTCLSPLSMLANTDYRFDSRFRVYFKSPKTTFTFNSQMSSWAGSEYDT</sequence>
<feature type="chain" id="PRO_5031433545" evidence="1">
    <location>
        <begin position="26"/>
        <end position="188"/>
    </location>
</feature>
<dbReference type="Proteomes" id="UP000004793">
    <property type="component" value="Chromosome"/>
</dbReference>
<organism evidence="2 3">
    <name type="scientific">Caldisericum exile (strain DSM 21853 / NBRC 104410 / AZM16c01)</name>
    <dbReference type="NCBI Taxonomy" id="511051"/>
    <lineage>
        <taxon>Bacteria</taxon>
        <taxon>Pseudomonadati</taxon>
        <taxon>Caldisericota/Cryosericota group</taxon>
        <taxon>Caldisericota</taxon>
        <taxon>Caldisericia</taxon>
        <taxon>Caldisericales</taxon>
        <taxon>Caldisericaceae</taxon>
        <taxon>Caldisericum</taxon>
    </lineage>
</organism>
<dbReference type="EMBL" id="AP012051">
    <property type="protein sequence ID" value="BAL80179.1"/>
    <property type="molecule type" value="Genomic_DNA"/>
</dbReference>
<evidence type="ECO:0000313" key="3">
    <source>
        <dbReference type="Proteomes" id="UP000004793"/>
    </source>
</evidence>